<keyword evidence="1" id="KW-0687">Ribonucleoprotein</keyword>
<protein>
    <submittedName>
        <fullName evidence="1">Mitochondrial 54S ribosomal protein YmL35</fullName>
    </submittedName>
</protein>
<dbReference type="Proteomes" id="UP001320706">
    <property type="component" value="Unassembled WGS sequence"/>
</dbReference>
<keyword evidence="1" id="KW-0689">Ribosomal protein</keyword>
<proteinExistence type="predicted"/>
<dbReference type="EMBL" id="JAMKPW020000002">
    <property type="protein sequence ID" value="KAK8219908.1"/>
    <property type="molecule type" value="Genomic_DNA"/>
</dbReference>
<reference evidence="1" key="1">
    <citation type="submission" date="2024-02" db="EMBL/GenBank/DDBJ databases">
        <title>Metagenome Assembled Genome of Zalaria obscura JY119.</title>
        <authorList>
            <person name="Vighnesh L."/>
            <person name="Jagadeeshwari U."/>
            <person name="Venkata Ramana C."/>
            <person name="Sasikala C."/>
        </authorList>
    </citation>
    <scope>NUCLEOTIDE SEQUENCE</scope>
    <source>
        <strain evidence="1">JY119</strain>
    </source>
</reference>
<keyword evidence="2" id="KW-1185">Reference proteome</keyword>
<evidence type="ECO:0000313" key="2">
    <source>
        <dbReference type="Proteomes" id="UP001320706"/>
    </source>
</evidence>
<organism evidence="1 2">
    <name type="scientific">Zalaria obscura</name>
    <dbReference type="NCBI Taxonomy" id="2024903"/>
    <lineage>
        <taxon>Eukaryota</taxon>
        <taxon>Fungi</taxon>
        <taxon>Dikarya</taxon>
        <taxon>Ascomycota</taxon>
        <taxon>Pezizomycotina</taxon>
        <taxon>Dothideomycetes</taxon>
        <taxon>Dothideomycetidae</taxon>
        <taxon>Dothideales</taxon>
        <taxon>Zalariaceae</taxon>
        <taxon>Zalaria</taxon>
    </lineage>
</organism>
<evidence type="ECO:0000313" key="1">
    <source>
        <dbReference type="EMBL" id="KAK8219908.1"/>
    </source>
</evidence>
<accession>A0ACC3SMJ1</accession>
<comment type="caution">
    <text evidence="1">The sequence shown here is derived from an EMBL/GenBank/DDBJ whole genome shotgun (WGS) entry which is preliminary data.</text>
</comment>
<sequence length="916" mass="103097">MSATKQAARPLLQSVRYQSRDVSNAAIRAFSSSGSTQQEAVEQQAASQSTLPFVDPNYAHTPRLERKVLESLKTTPVGSRRRRAALRSSSNIPFEQLPYQCFQEARKILAADREEKIKQIEQQRARIERLKAKQVEPQDELQKERRLRSMQTNLEELKIFADINDPVVKKRFEDNLGDMNKPIYRHLADREWRKYDRNLLVQRITQMNVIPDVLPSLDPVVNVELSFGRRKVQPGEFIDSRVSEIPATLKIQPYDKGERYISVAVVNADVPNVEKDGFDYRCHFLACNIKVSPTQTSVPLQKLESQVVVPWLPAYTQKGAPYQRMSVFVMQQAEGQELDVAALKERTKQDGFILRSFVDRNALKPVGVNLFRSKYDEGTAGVMQRAGIPGHDVEFKRKKIEPLPYKKLPGSRYRYACPPVVNPTPTNIATEYIGQLRRHLEDRKRPESSQPGVQQFNGFAFWQSEYKRLYQSFLQTQGKTFELQRRNDALRATLEANHESAKAAERGRKRKKMGVEPDISVGRRSPKKASKATELVLSTMPALTDEADPLAGTPGHQTLLSSLYHIHKLCIQPEQGGALLAYHLSQASDSLSSALTCFGKAMPGPSSKARASSDEGYNNASTTAIARAFTSLLFGLDVLSKYEGYENLLGTVLHSISMFLSTALDKLADLALSDAKLSLAVELAREPKTKAKAKDARSQRSAQTASPAIKSLTRLLCALVSQLDPARAPHRAVFEAYLYLLLSRMGRVIYVFTFSHPRERNPADDIRRELNESNKFGSTNRSPAVETELRQSRLLAPYLLTLLSRAMSAAPGHMSSAKQECTEANGQEVPLKSVLSQAAQDRLQRTLIRCIFGLEGRSELDLTDVLRMPERGPDIVVPKIKGRNVEQLEMDSFFDGVWRLLGWEILGREIDWAETF</sequence>
<name>A0ACC3SMJ1_9PEZI</name>
<gene>
    <name evidence="1" type="primary">MRPL35</name>
    <name evidence="1" type="ORF">M8818_000323</name>
</gene>